<protein>
    <recommendedName>
        <fullName evidence="4">Transglutaminase</fullName>
    </recommendedName>
</protein>
<dbReference type="Proteomes" id="UP000000321">
    <property type="component" value="Unassembled WGS sequence"/>
</dbReference>
<dbReference type="AlphaFoldDB" id="Q1YJ48"/>
<dbReference type="Pfam" id="PF06035">
    <property type="entry name" value="Peptidase_C93"/>
    <property type="match status" value="1"/>
</dbReference>
<dbReference type="RefSeq" id="WP_009209130.1">
    <property type="nucleotide sequence ID" value="NZ_BBWP01000041.1"/>
</dbReference>
<reference evidence="2 3" key="1">
    <citation type="journal article" date="2008" name="Appl. Environ. Microbiol.">
        <title>Genomic insights into Mn(II) oxidation by the marine alphaproteobacterium Aurantimonas sp. strain SI85-9A1.</title>
        <authorList>
            <person name="Dick G.J."/>
            <person name="Podell S."/>
            <person name="Johnson H.A."/>
            <person name="Rivera-Espinoza Y."/>
            <person name="Bernier-Latmani R."/>
            <person name="McCarthy J.K."/>
            <person name="Torpey J.W."/>
            <person name="Clement B.G."/>
            <person name="Gaasterland T."/>
            <person name="Tebo B.M."/>
        </authorList>
    </citation>
    <scope>NUCLEOTIDE SEQUENCE [LARGE SCALE GENOMIC DNA]</scope>
    <source>
        <strain evidence="2 3">SI85-9A1</strain>
    </source>
</reference>
<keyword evidence="1" id="KW-0732">Signal</keyword>
<gene>
    <name evidence="2" type="ORF">SI859A1_01272</name>
</gene>
<dbReference type="BioCyc" id="AURANTIMONAS:SI859A1_01272-MONOMER"/>
<proteinExistence type="predicted"/>
<accession>Q1YJ48</accession>
<dbReference type="HOGENOM" id="CLU_092032_1_1_5"/>
<sequence length="201" mass="22751">MLKKYKLVIKTILAILVAAIFVNTALAQPSQMPMLERTSQPVGHYEFCQRYQSECQPNLPAVVPTLTEDLWSQLIEVNGSVNTVIIPRTDEEIFGVAERWAYPTKQGDCEDFALLKQYMLQRAGVPRSALLITVLRQRNGAGHAVLTVRTSEGDFVLDNLDERILPWNETDYLYLKRQSELDSGKWIGIADDRDILVGSVR</sequence>
<dbReference type="Gene3D" id="3.10.620.30">
    <property type="match status" value="1"/>
</dbReference>
<dbReference type="EMBL" id="AAPJ01000003">
    <property type="protein sequence ID" value="EAS49919.1"/>
    <property type="molecule type" value="Genomic_DNA"/>
</dbReference>
<evidence type="ECO:0000313" key="2">
    <source>
        <dbReference type="EMBL" id="EAS49919.1"/>
    </source>
</evidence>
<feature type="signal peptide" evidence="1">
    <location>
        <begin position="1"/>
        <end position="27"/>
    </location>
</feature>
<dbReference type="PANTHER" id="PTHR39327:SF1">
    <property type="entry name" value="BLR5470 PROTEIN"/>
    <property type="match status" value="1"/>
</dbReference>
<name>Q1YJ48_AURMS</name>
<comment type="caution">
    <text evidence="2">The sequence shown here is derived from an EMBL/GenBank/DDBJ whole genome shotgun (WGS) entry which is preliminary data.</text>
</comment>
<organism evidence="2 3">
    <name type="scientific">Aurantimonas manganoxydans (strain ATCC BAA-1229 / DSM 21871 / SI85-9A1)</name>
    <dbReference type="NCBI Taxonomy" id="287752"/>
    <lineage>
        <taxon>Bacteria</taxon>
        <taxon>Pseudomonadati</taxon>
        <taxon>Pseudomonadota</taxon>
        <taxon>Alphaproteobacteria</taxon>
        <taxon>Hyphomicrobiales</taxon>
        <taxon>Aurantimonadaceae</taxon>
        <taxon>Aurantimonas</taxon>
    </lineage>
</organism>
<evidence type="ECO:0000313" key="3">
    <source>
        <dbReference type="Proteomes" id="UP000000321"/>
    </source>
</evidence>
<dbReference type="PANTHER" id="PTHR39327">
    <property type="match status" value="1"/>
</dbReference>
<feature type="chain" id="PRO_5004197676" description="Transglutaminase" evidence="1">
    <location>
        <begin position="28"/>
        <end position="201"/>
    </location>
</feature>
<evidence type="ECO:0008006" key="4">
    <source>
        <dbReference type="Google" id="ProtNLM"/>
    </source>
</evidence>
<dbReference type="OrthoDB" id="7206808at2"/>
<dbReference type="InterPro" id="IPR010319">
    <property type="entry name" value="Transglutaminase-like_Cys_pept"/>
</dbReference>
<keyword evidence="3" id="KW-1185">Reference proteome</keyword>
<evidence type="ECO:0000256" key="1">
    <source>
        <dbReference type="SAM" id="SignalP"/>
    </source>
</evidence>